<dbReference type="AlphaFoldDB" id="A0A895XTP1"/>
<dbReference type="Pfam" id="PF25109">
    <property type="entry name" value="HAD_PNKP"/>
    <property type="match status" value="1"/>
</dbReference>
<dbReference type="Gene3D" id="3.40.50.1000">
    <property type="entry name" value="HAD superfamily/HAD-like"/>
    <property type="match status" value="1"/>
</dbReference>
<dbReference type="InterPro" id="IPR023214">
    <property type="entry name" value="HAD_sf"/>
</dbReference>
<dbReference type="SUPFAM" id="SSF56784">
    <property type="entry name" value="HAD-like"/>
    <property type="match status" value="1"/>
</dbReference>
<organism evidence="2 3">
    <name type="scientific">Natronoglycomyces albus</name>
    <dbReference type="NCBI Taxonomy" id="2811108"/>
    <lineage>
        <taxon>Bacteria</taxon>
        <taxon>Bacillati</taxon>
        <taxon>Actinomycetota</taxon>
        <taxon>Actinomycetes</taxon>
        <taxon>Glycomycetales</taxon>
        <taxon>Glycomycetaceae</taxon>
        <taxon>Natronoglycomyces</taxon>
    </lineage>
</organism>
<dbReference type="InterPro" id="IPR056782">
    <property type="entry name" value="HAD_PNKP"/>
</dbReference>
<sequence>MTDPLPDAVIVDIDGTVALRADRSPYDWSRVGEDTPNRPVIAVVEALAAAGYAIVCVSGRSEVCRPATDFWLHAHVNAQISQLHMRGDGDNRADVEVKREIYQRKVRGRFRVECVLDDRDAIVAMWRELGLTCLQVAPGDF</sequence>
<accession>A0A895XTP1</accession>
<evidence type="ECO:0000313" key="3">
    <source>
        <dbReference type="Proteomes" id="UP000662939"/>
    </source>
</evidence>
<dbReference type="InterPro" id="IPR036412">
    <property type="entry name" value="HAD-like_sf"/>
</dbReference>
<evidence type="ECO:0000313" key="2">
    <source>
        <dbReference type="EMBL" id="QSB05008.1"/>
    </source>
</evidence>
<name>A0A895XTP1_9ACTN</name>
<reference evidence="2" key="1">
    <citation type="submission" date="2021-02" db="EMBL/GenBank/DDBJ databases">
        <title>Natronoglycomyces albus gen. nov., sp. nov, a haloalkaliphilic actinobacterium from a soda solonchak soil.</title>
        <authorList>
            <person name="Sorokin D.Y."/>
            <person name="Khijniak T.V."/>
            <person name="Zakharycheva A.P."/>
            <person name="Boueva O.V."/>
            <person name="Ariskina E.V."/>
            <person name="Hahnke R.L."/>
            <person name="Bunk B."/>
            <person name="Sproer C."/>
            <person name="Schumann P."/>
            <person name="Evtushenko L.I."/>
            <person name="Kublanov I.V."/>
        </authorList>
    </citation>
    <scope>NUCLEOTIDE SEQUENCE</scope>
    <source>
        <strain evidence="2">DSM 106290</strain>
    </source>
</reference>
<evidence type="ECO:0000259" key="1">
    <source>
        <dbReference type="Pfam" id="PF25109"/>
    </source>
</evidence>
<gene>
    <name evidence="2" type="ORF">JQS30_14770</name>
</gene>
<protein>
    <recommendedName>
        <fullName evidence="1">Polynucleotide kinase PNKP phosphatase domain-containing protein</fullName>
    </recommendedName>
</protein>
<keyword evidence="3" id="KW-1185">Reference proteome</keyword>
<dbReference type="Proteomes" id="UP000662939">
    <property type="component" value="Chromosome"/>
</dbReference>
<dbReference type="RefSeq" id="WP_213171008.1">
    <property type="nucleotide sequence ID" value="NZ_CP070496.1"/>
</dbReference>
<dbReference type="KEGG" id="nav:JQS30_14770"/>
<proteinExistence type="predicted"/>
<feature type="domain" description="Polynucleotide kinase PNKP phosphatase" evidence="1">
    <location>
        <begin position="6"/>
        <end position="141"/>
    </location>
</feature>
<dbReference type="EMBL" id="CP070496">
    <property type="protein sequence ID" value="QSB05008.1"/>
    <property type="molecule type" value="Genomic_DNA"/>
</dbReference>